<reference evidence="8 9" key="1">
    <citation type="submission" date="2024-04" db="EMBL/GenBank/DDBJ databases">
        <title>Isolation of an actinomycete strain from pig manure.</title>
        <authorList>
            <person name="Gong T."/>
            <person name="Yu Z."/>
            <person name="An M."/>
            <person name="Wei C."/>
            <person name="Yang W."/>
            <person name="Liu L."/>
        </authorList>
    </citation>
    <scope>NUCLEOTIDE SEQUENCE [LARGE SCALE GENOMIC DNA]</scope>
    <source>
        <strain evidence="8 9">ZF39</strain>
    </source>
</reference>
<dbReference type="SUPFAM" id="SSF46894">
    <property type="entry name" value="C-terminal effector domain of the bipartite response regulators"/>
    <property type="match status" value="1"/>
</dbReference>
<dbReference type="CDD" id="cd17535">
    <property type="entry name" value="REC_NarL-like"/>
    <property type="match status" value="1"/>
</dbReference>
<evidence type="ECO:0000256" key="1">
    <source>
        <dbReference type="ARBA" id="ARBA00022553"/>
    </source>
</evidence>
<dbReference type="EMBL" id="CP154795">
    <property type="protein sequence ID" value="XAN08994.1"/>
    <property type="molecule type" value="Genomic_DNA"/>
</dbReference>
<keyword evidence="4" id="KW-0804">Transcription</keyword>
<dbReference type="RefSeq" id="WP_425310428.1">
    <property type="nucleotide sequence ID" value="NZ_CP154795.1"/>
</dbReference>
<evidence type="ECO:0000259" key="7">
    <source>
        <dbReference type="PROSITE" id="PS50110"/>
    </source>
</evidence>
<dbReference type="InterPro" id="IPR016032">
    <property type="entry name" value="Sig_transdc_resp-reg_C-effctor"/>
</dbReference>
<dbReference type="PANTHER" id="PTHR43214:SF24">
    <property type="entry name" value="TRANSCRIPTIONAL REGULATORY PROTEIN NARL-RELATED"/>
    <property type="match status" value="1"/>
</dbReference>
<dbReference type="PROSITE" id="PS50110">
    <property type="entry name" value="RESPONSE_REGULATORY"/>
    <property type="match status" value="1"/>
</dbReference>
<dbReference type="InterPro" id="IPR001789">
    <property type="entry name" value="Sig_transdc_resp-reg_receiver"/>
</dbReference>
<dbReference type="SMART" id="SM00448">
    <property type="entry name" value="REC"/>
    <property type="match status" value="1"/>
</dbReference>
<proteinExistence type="predicted"/>
<feature type="modified residue" description="4-aspartylphosphate" evidence="5">
    <location>
        <position position="57"/>
    </location>
</feature>
<protein>
    <submittedName>
        <fullName evidence="8">Response regulator transcription factor</fullName>
    </submittedName>
</protein>
<dbReference type="PRINTS" id="PR00038">
    <property type="entry name" value="HTHLUXR"/>
</dbReference>
<name>A0ABZ3FVA4_9ACTN</name>
<feature type="domain" description="HTH luxR-type" evidence="6">
    <location>
        <begin position="152"/>
        <end position="217"/>
    </location>
</feature>
<evidence type="ECO:0000313" key="8">
    <source>
        <dbReference type="EMBL" id="XAN08994.1"/>
    </source>
</evidence>
<dbReference type="InterPro" id="IPR058245">
    <property type="entry name" value="NreC/VraR/RcsB-like_REC"/>
</dbReference>
<dbReference type="SUPFAM" id="SSF52172">
    <property type="entry name" value="CheY-like"/>
    <property type="match status" value="1"/>
</dbReference>
<dbReference type="Gene3D" id="3.40.50.2300">
    <property type="match status" value="1"/>
</dbReference>
<dbReference type="Proteomes" id="UP001442841">
    <property type="component" value="Chromosome"/>
</dbReference>
<dbReference type="Pfam" id="PF00196">
    <property type="entry name" value="GerE"/>
    <property type="match status" value="1"/>
</dbReference>
<evidence type="ECO:0000313" key="9">
    <source>
        <dbReference type="Proteomes" id="UP001442841"/>
    </source>
</evidence>
<keyword evidence="2" id="KW-0805">Transcription regulation</keyword>
<evidence type="ECO:0000256" key="3">
    <source>
        <dbReference type="ARBA" id="ARBA00023125"/>
    </source>
</evidence>
<evidence type="ECO:0000259" key="6">
    <source>
        <dbReference type="PROSITE" id="PS50043"/>
    </source>
</evidence>
<evidence type="ECO:0000256" key="5">
    <source>
        <dbReference type="PROSITE-ProRule" id="PRU00169"/>
    </source>
</evidence>
<evidence type="ECO:0000256" key="4">
    <source>
        <dbReference type="ARBA" id="ARBA00023163"/>
    </source>
</evidence>
<dbReference type="InterPro" id="IPR000792">
    <property type="entry name" value="Tscrpt_reg_LuxR_C"/>
</dbReference>
<gene>
    <name evidence="8" type="ORF">AADG42_17315</name>
</gene>
<keyword evidence="9" id="KW-1185">Reference proteome</keyword>
<dbReference type="PROSITE" id="PS00622">
    <property type="entry name" value="HTH_LUXR_1"/>
    <property type="match status" value="1"/>
</dbReference>
<dbReference type="PANTHER" id="PTHR43214">
    <property type="entry name" value="TWO-COMPONENT RESPONSE REGULATOR"/>
    <property type="match status" value="1"/>
</dbReference>
<sequence length="222" mass="23608">MSTPIRLLLVDDDPLVRSGLRFLFDSTPDVTVVAEAGDGAEAVTAVHAHAPDVVLMDLLMPGVDGISATAEIKRKPASPHVIALTTWDVNDAVIRSLEAGASGFLLKTAPPPDIIAAVRAVRNGDAVLSPRSTRQLLDHLRRDETVHHRRAAEEALGRLTDREREVCIAAARGLSNAEIAGRLFISDATVKSHLSAIQVKLGVGNRVGIAVLTERAGLLHRG</sequence>
<evidence type="ECO:0000256" key="2">
    <source>
        <dbReference type="ARBA" id="ARBA00023015"/>
    </source>
</evidence>
<accession>A0ABZ3FVA4</accession>
<dbReference type="CDD" id="cd06170">
    <property type="entry name" value="LuxR_C_like"/>
    <property type="match status" value="1"/>
</dbReference>
<organism evidence="8 9">
    <name type="scientific">Ammonicoccus fulvus</name>
    <dbReference type="NCBI Taxonomy" id="3138240"/>
    <lineage>
        <taxon>Bacteria</taxon>
        <taxon>Bacillati</taxon>
        <taxon>Actinomycetota</taxon>
        <taxon>Actinomycetes</taxon>
        <taxon>Propionibacteriales</taxon>
        <taxon>Propionibacteriaceae</taxon>
        <taxon>Ammonicoccus</taxon>
    </lineage>
</organism>
<dbReference type="SMART" id="SM00421">
    <property type="entry name" value="HTH_LUXR"/>
    <property type="match status" value="1"/>
</dbReference>
<feature type="domain" description="Response regulatory" evidence="7">
    <location>
        <begin position="6"/>
        <end position="122"/>
    </location>
</feature>
<keyword evidence="1 5" id="KW-0597">Phosphoprotein</keyword>
<dbReference type="InterPro" id="IPR039420">
    <property type="entry name" value="WalR-like"/>
</dbReference>
<keyword evidence="3" id="KW-0238">DNA-binding</keyword>
<dbReference type="Pfam" id="PF00072">
    <property type="entry name" value="Response_reg"/>
    <property type="match status" value="1"/>
</dbReference>
<dbReference type="InterPro" id="IPR011006">
    <property type="entry name" value="CheY-like_superfamily"/>
</dbReference>
<dbReference type="PROSITE" id="PS50043">
    <property type="entry name" value="HTH_LUXR_2"/>
    <property type="match status" value="1"/>
</dbReference>